<dbReference type="CDD" id="cd11041">
    <property type="entry name" value="CYP503A1-like"/>
    <property type="match status" value="1"/>
</dbReference>
<evidence type="ECO:0000256" key="2">
    <source>
        <dbReference type="ARBA" id="ARBA00010617"/>
    </source>
</evidence>
<evidence type="ECO:0000313" key="8">
    <source>
        <dbReference type="Proteomes" id="UP001465976"/>
    </source>
</evidence>
<dbReference type="InterPro" id="IPR002403">
    <property type="entry name" value="Cyt_P450_E_grp-IV"/>
</dbReference>
<dbReference type="PRINTS" id="PR00465">
    <property type="entry name" value="EP450IV"/>
</dbReference>
<evidence type="ECO:0000256" key="1">
    <source>
        <dbReference type="ARBA" id="ARBA00001971"/>
    </source>
</evidence>
<accession>A0ABR3FH64</accession>
<dbReference type="InterPro" id="IPR001128">
    <property type="entry name" value="Cyt_P450"/>
</dbReference>
<keyword evidence="4 6" id="KW-0560">Oxidoreductase</keyword>
<dbReference type="InterPro" id="IPR036396">
    <property type="entry name" value="Cyt_P450_sf"/>
</dbReference>
<keyword evidence="6" id="KW-0503">Monooxygenase</keyword>
<name>A0ABR3FH64_9AGAR</name>
<dbReference type="PANTHER" id="PTHR46206">
    <property type="entry name" value="CYTOCHROME P450"/>
    <property type="match status" value="1"/>
</dbReference>
<reference evidence="7 8" key="1">
    <citation type="submission" date="2024-02" db="EMBL/GenBank/DDBJ databases">
        <title>A draft genome for the cacao thread blight pathogen Marasmius crinis-equi.</title>
        <authorList>
            <person name="Cohen S.P."/>
            <person name="Baruah I.K."/>
            <person name="Amoako-Attah I."/>
            <person name="Bukari Y."/>
            <person name="Meinhardt L.W."/>
            <person name="Bailey B.A."/>
        </authorList>
    </citation>
    <scope>NUCLEOTIDE SEQUENCE [LARGE SCALE GENOMIC DNA]</scope>
    <source>
        <strain evidence="7 8">GH-76</strain>
    </source>
</reference>
<organism evidence="7 8">
    <name type="scientific">Marasmius crinis-equi</name>
    <dbReference type="NCBI Taxonomy" id="585013"/>
    <lineage>
        <taxon>Eukaryota</taxon>
        <taxon>Fungi</taxon>
        <taxon>Dikarya</taxon>
        <taxon>Basidiomycota</taxon>
        <taxon>Agaricomycotina</taxon>
        <taxon>Agaricomycetes</taxon>
        <taxon>Agaricomycetidae</taxon>
        <taxon>Agaricales</taxon>
        <taxon>Marasmiineae</taxon>
        <taxon>Marasmiaceae</taxon>
        <taxon>Marasmius</taxon>
    </lineage>
</organism>
<dbReference type="SUPFAM" id="SSF48264">
    <property type="entry name" value="Cytochrome P450"/>
    <property type="match status" value="1"/>
</dbReference>
<keyword evidence="5 6" id="KW-0408">Iron</keyword>
<keyword evidence="8" id="KW-1185">Reference proteome</keyword>
<proteinExistence type="inferred from homology"/>
<evidence type="ECO:0000256" key="6">
    <source>
        <dbReference type="RuleBase" id="RU000461"/>
    </source>
</evidence>
<evidence type="ECO:0000256" key="3">
    <source>
        <dbReference type="ARBA" id="ARBA00022723"/>
    </source>
</evidence>
<dbReference type="EMBL" id="JBAHYK010000376">
    <property type="protein sequence ID" value="KAL0574684.1"/>
    <property type="molecule type" value="Genomic_DNA"/>
</dbReference>
<keyword evidence="6" id="KW-0349">Heme</keyword>
<dbReference type="PROSITE" id="PS00086">
    <property type="entry name" value="CYTOCHROME_P450"/>
    <property type="match status" value="1"/>
</dbReference>
<comment type="cofactor">
    <cofactor evidence="1">
        <name>heme</name>
        <dbReference type="ChEBI" id="CHEBI:30413"/>
    </cofactor>
</comment>
<evidence type="ECO:0000256" key="4">
    <source>
        <dbReference type="ARBA" id="ARBA00023002"/>
    </source>
</evidence>
<comment type="caution">
    <text evidence="7">The sequence shown here is derived from an EMBL/GenBank/DDBJ whole genome shotgun (WGS) entry which is preliminary data.</text>
</comment>
<dbReference type="Gene3D" id="1.10.630.10">
    <property type="entry name" value="Cytochrome P450"/>
    <property type="match status" value="1"/>
</dbReference>
<evidence type="ECO:0000256" key="5">
    <source>
        <dbReference type="ARBA" id="ARBA00023004"/>
    </source>
</evidence>
<protein>
    <recommendedName>
        <fullName evidence="9">Cytochrome P450</fullName>
    </recommendedName>
</protein>
<dbReference type="InterPro" id="IPR017972">
    <property type="entry name" value="Cyt_P450_CS"/>
</dbReference>
<evidence type="ECO:0008006" key="9">
    <source>
        <dbReference type="Google" id="ProtNLM"/>
    </source>
</evidence>
<evidence type="ECO:0000313" key="7">
    <source>
        <dbReference type="EMBL" id="KAL0574684.1"/>
    </source>
</evidence>
<sequence>MAKLDLIPTVGHSGILTSYISAYRFIKHGGTIVQEGCDKYRGRPFKIPLLDKWMVIISSADMVEDFWKASDNELNLQDAFRETFQADLVLGKQAAEDPYHVGVIQGALTRNMGPKFAELYDELATAFNDEIPPGDEWLQVTLAQKVLRIVCRTTNRVFVGLPLCRNEDWKDIVIDYATKCFTTSQTVNLFPKFLQPLVGWYVNPRPRSYKRASKYLMPIVLDRLEKLKLHGLDRDAPEDMITWLIRSGNVNEKERRDPVNLVLSILTINMGAIHTTSMAFTHALFNLAQHPELIDTLREEIEPVVHEEGWTKGAMAKLDKLDSFLKESQRMSASFSISVQRKPTEDYVFSNGTVVPAGTIIVASPRAIHFAEEHYPNPNEFDAFRSHRLREAEGENRGENMSLKHQMATPESNYLTFGAGKHACPGRFFAVTELKLLVSHVLLHYDFRLEDGAGGPNRNEFGGRLNLDESTKLLFRKRMV</sequence>
<comment type="similarity">
    <text evidence="2 6">Belongs to the cytochrome P450 family.</text>
</comment>
<dbReference type="Pfam" id="PF00067">
    <property type="entry name" value="p450"/>
    <property type="match status" value="1"/>
</dbReference>
<gene>
    <name evidence="7" type="ORF">V5O48_007269</name>
</gene>
<dbReference type="Proteomes" id="UP001465976">
    <property type="component" value="Unassembled WGS sequence"/>
</dbReference>
<keyword evidence="3 6" id="KW-0479">Metal-binding</keyword>